<feature type="compositionally biased region" description="Polar residues" evidence="2">
    <location>
        <begin position="700"/>
        <end position="711"/>
    </location>
</feature>
<evidence type="ECO:0000256" key="3">
    <source>
        <dbReference type="SAM" id="Phobius"/>
    </source>
</evidence>
<organism evidence="4 5">
    <name type="scientific">Temnothorax longispinosus</name>
    <dbReference type="NCBI Taxonomy" id="300112"/>
    <lineage>
        <taxon>Eukaryota</taxon>
        <taxon>Metazoa</taxon>
        <taxon>Ecdysozoa</taxon>
        <taxon>Arthropoda</taxon>
        <taxon>Hexapoda</taxon>
        <taxon>Insecta</taxon>
        <taxon>Pterygota</taxon>
        <taxon>Neoptera</taxon>
        <taxon>Endopterygota</taxon>
        <taxon>Hymenoptera</taxon>
        <taxon>Apocrita</taxon>
        <taxon>Aculeata</taxon>
        <taxon>Formicoidea</taxon>
        <taxon>Formicidae</taxon>
        <taxon>Myrmicinae</taxon>
        <taxon>Temnothorax</taxon>
    </lineage>
</organism>
<evidence type="ECO:0000256" key="1">
    <source>
        <dbReference type="SAM" id="Coils"/>
    </source>
</evidence>
<feature type="region of interest" description="Disordered" evidence="2">
    <location>
        <begin position="464"/>
        <end position="489"/>
    </location>
</feature>
<evidence type="ECO:0000313" key="4">
    <source>
        <dbReference type="EMBL" id="TGZ51537.1"/>
    </source>
</evidence>
<feature type="transmembrane region" description="Helical" evidence="3">
    <location>
        <begin position="1680"/>
        <end position="1706"/>
    </location>
</feature>
<feature type="compositionally biased region" description="Basic and acidic residues" evidence="2">
    <location>
        <begin position="658"/>
        <end position="675"/>
    </location>
</feature>
<feature type="coiled-coil region" evidence="1">
    <location>
        <begin position="316"/>
        <end position="343"/>
    </location>
</feature>
<gene>
    <name evidence="4" type="ORF">DBV15_09105</name>
</gene>
<protein>
    <submittedName>
        <fullName evidence="4">Uncharacterized protein</fullName>
    </submittedName>
</protein>
<sequence>MTGTFPRPKQHCSLPNATVSRLRHERRRKKDSLIEYSVDVTGDAPRKMRSQCSPMFAQMEEQVALHAQQRQRQSRTAIDTYFNARNEKKMKKHLTSCLSTSLLNQSYSRAQDEVRCELRALRLGFRTSGVLKAGGSVEDLSNTRENAAVIYLVFLFRLTSHSLTSSARMTDGAGAPGARSFDFEASTSTTAQYGVDSSNSGSQFESRRDVGATRRDLEFLCNYWDRLLTPNQSYDIRLPELLRANHLMRHLSSLSLPSNQGLRVNVSFTILDDGNRLEPEETYQLGNALPSALPNYTESRNGFRRSPCNSNAARYNDLLRNYVRQINENYAAIERELTRARILAPLVERDMCQNAFYNQRTATCNWNKFPVGNRACSARVSPGLHERHVNPRERNNRQACALTRHDCWMADRKNKDGCSINQQSARQKENSPEEFNDSPKTAKQYSLQTSAFCSPLMKNLQPNNNTLQNCTGTASPRNDNGTIKQQSSKESMEACQDVSKIISNAAKISHPAESRPVKLDDDGVAINNGDKRSIDPQPVSCQGNVLPQTAESSVVTDQNGLVAGQGHGNKRKFDDLEDRAIAVERDLETGSQQDRSRMTGKIKPRVNGTPTTFTPDEKATRSRFRNSRIPVEGKPFWKRHVSTPKYASFLRMFRKEETDRLHNNSSSRKNDGEKLQHRRISAESSSNNRANPRIERRTPTPRSTVHTTYNPIMHSSATDPILDSSSLTIQLLRLAVLLYAPTLMPALNSLIAQQNQQTPVSMSSAFEGSNDLLMQIFRLLNEQQSIPNLPLVPIGSERQDGKNREWRLTSMLTDSDVRLDGNIFTADDFRKFEEFLKVKTKRSEDVRSLSTKRKNEVVMKEYFRNWLHRLLRQLNSTSSNLSVNSEERGCPEGSSRTAGESSLEEVEGQRNRDRSVSDESPDSSRDDGNTVSEREEEDSDDQKSFTSATSTNSSRSQFKQNDAIVCEDACAGGRTRGERRKAELFRGASLAENLQSRVLSLPGRFPSIGRDRLSFIFTTLSVRVIVEERRRRLRRMQIVSPENFIGRFRVDHTSRLAMSSEWKKPSPAIVEMEDSNGEGKSQDGFMATPTKDQNPADPSDIYENRKPKKIIRVVTVMAYLLSVSFVGILLSAYYIFLWEPPNPRLMQRQRLRTDPQMQFLIAQPSEETDSTKKDGSFLPQSEVNRVHKPLLLGRMSQDTYDDDDSVVDPRDKMDLEKKRRLNMILLNLRHSLVDTLRAQNRSLSRETAISNRLNNSFVKVGKVLNSTMGRAENSISRNDESRRGNTSEKETYNGNADLPPEFANSTSTLDVESTSSTSKFTTIPGTETSQTHFDRDPVTNATPITEEKNHKKKLDELYLVRGFDNVTANSDVMANGSNQRVFGDNNSFKMTKEFRKIDRKEPRQNKTDDRRWNNDEENDLGDVQTSVILEDRVNGSIRDPQKNYSNDGESSSKDQIGQIARDTVSIDPSSRNLGFTDDPGFHQTPDDPTVIKSQPRTTGTRNSEGAKSSRLGKVLELAHWVLLPRAHIPSSVAKTRELKARGLSIPERVSQPSSNLEFLRAKLVSVRHALSRLRDTFISRDVIEQYSNNRFLYRQLRKRKGKLSTPRACDAAGNKRASFVDASNVEWRMQLPRKMSTHNVIASIGRTLGNRDNKTAANEVRFAVDERKDKLYEPKHKQKLVRVLTVVAYVIFVSMAAILLSLYYTFVWNPKDQAIRRPRTDKPECLKSLSENLGTTTPISNETQIERMIARSTTIDNKQLEQIDLSTTQRQKSFSEIFTEVADVEETSVELTSISTTRDYHNFTSITSEDDESVT</sequence>
<feature type="compositionally biased region" description="Polar residues" evidence="2">
    <location>
        <begin position="944"/>
        <end position="958"/>
    </location>
</feature>
<feature type="region of interest" description="Disordered" evidence="2">
    <location>
        <begin position="880"/>
        <end position="958"/>
    </location>
</feature>
<name>A0A4S2KU20_9HYME</name>
<feature type="transmembrane region" description="Helical" evidence="3">
    <location>
        <begin position="1116"/>
        <end position="1138"/>
    </location>
</feature>
<keyword evidence="1" id="KW-0175">Coiled coil</keyword>
<dbReference type="PANTHER" id="PTHR34929">
    <property type="entry name" value="ZGC:153157"/>
    <property type="match status" value="1"/>
</dbReference>
<keyword evidence="3" id="KW-0472">Membrane</keyword>
<reference evidence="4 5" key="1">
    <citation type="journal article" date="2019" name="Philos. Trans. R. Soc. Lond., B, Biol. Sci.">
        <title>Ant behaviour and brain gene expression of defending hosts depend on the ecological success of the intruding social parasite.</title>
        <authorList>
            <person name="Kaur R."/>
            <person name="Stoldt M."/>
            <person name="Jongepier E."/>
            <person name="Feldmeyer B."/>
            <person name="Menzel F."/>
            <person name="Bornberg-Bauer E."/>
            <person name="Foitzik S."/>
        </authorList>
    </citation>
    <scope>NUCLEOTIDE SEQUENCE [LARGE SCALE GENOMIC DNA]</scope>
    <source>
        <tissue evidence="4">Whole body</tissue>
    </source>
</reference>
<accession>A0A4S2KU20</accession>
<evidence type="ECO:0000256" key="2">
    <source>
        <dbReference type="SAM" id="MobiDB-lite"/>
    </source>
</evidence>
<feature type="compositionally biased region" description="Basic and acidic residues" evidence="2">
    <location>
        <begin position="1277"/>
        <end position="1291"/>
    </location>
</feature>
<keyword evidence="5" id="KW-1185">Reference proteome</keyword>
<dbReference type="PANTHER" id="PTHR34929:SF1">
    <property type="entry name" value="INAF MOTIF CONTAINING 2"/>
    <property type="match status" value="1"/>
</dbReference>
<keyword evidence="3" id="KW-0812">Transmembrane</keyword>
<feature type="compositionally biased region" description="Polar residues" evidence="2">
    <location>
        <begin position="1491"/>
        <end position="1506"/>
    </location>
</feature>
<feature type="region of interest" description="Disordered" evidence="2">
    <location>
        <begin position="1269"/>
        <end position="1347"/>
    </location>
</feature>
<dbReference type="InterPro" id="IPR029162">
    <property type="entry name" value="InaF-motif"/>
</dbReference>
<feature type="compositionally biased region" description="Basic and acidic residues" evidence="2">
    <location>
        <begin position="1393"/>
        <end position="1414"/>
    </location>
</feature>
<dbReference type="Pfam" id="PF15018">
    <property type="entry name" value="InaF-motif"/>
    <property type="match status" value="2"/>
</dbReference>
<feature type="region of interest" description="Disordered" evidence="2">
    <location>
        <begin position="418"/>
        <end position="441"/>
    </location>
</feature>
<feature type="compositionally biased region" description="Basic and acidic residues" evidence="2">
    <location>
        <begin position="907"/>
        <end position="928"/>
    </location>
</feature>
<evidence type="ECO:0000313" key="5">
    <source>
        <dbReference type="Proteomes" id="UP000310200"/>
    </source>
</evidence>
<proteinExistence type="predicted"/>
<comment type="caution">
    <text evidence="4">The sequence shown here is derived from an EMBL/GenBank/DDBJ whole genome shotgun (WGS) entry which is preliminary data.</text>
</comment>
<keyword evidence="3" id="KW-1133">Transmembrane helix</keyword>
<feature type="compositionally biased region" description="Polar residues" evidence="2">
    <location>
        <begin position="1442"/>
        <end position="1455"/>
    </location>
</feature>
<feature type="region of interest" description="Disordered" evidence="2">
    <location>
        <begin position="589"/>
        <end position="627"/>
    </location>
</feature>
<feature type="region of interest" description="Disordered" evidence="2">
    <location>
        <begin position="1393"/>
        <end position="1508"/>
    </location>
</feature>
<feature type="region of interest" description="Disordered" evidence="2">
    <location>
        <begin position="658"/>
        <end position="711"/>
    </location>
</feature>
<dbReference type="Proteomes" id="UP000310200">
    <property type="component" value="Unassembled WGS sequence"/>
</dbReference>
<feature type="compositionally biased region" description="Polar residues" evidence="2">
    <location>
        <begin position="1303"/>
        <end position="1331"/>
    </location>
</feature>
<dbReference type="EMBL" id="QBLH01001626">
    <property type="protein sequence ID" value="TGZ51537.1"/>
    <property type="molecule type" value="Genomic_DNA"/>
</dbReference>
<feature type="region of interest" description="Disordered" evidence="2">
    <location>
        <begin position="1074"/>
        <end position="1102"/>
    </location>
</feature>